<dbReference type="InterPro" id="IPR036280">
    <property type="entry name" value="Multihaem_cyt_sf"/>
</dbReference>
<dbReference type="EMBL" id="JAEMHM010000022">
    <property type="protein sequence ID" value="MBJ6727331.1"/>
    <property type="molecule type" value="Genomic_DNA"/>
</dbReference>
<organism evidence="3 4">
    <name type="scientific">Geomesophilobacter sediminis</name>
    <dbReference type="NCBI Taxonomy" id="2798584"/>
    <lineage>
        <taxon>Bacteria</taxon>
        <taxon>Pseudomonadati</taxon>
        <taxon>Thermodesulfobacteriota</taxon>
        <taxon>Desulfuromonadia</taxon>
        <taxon>Geobacterales</taxon>
        <taxon>Geobacteraceae</taxon>
        <taxon>Geomesophilobacter</taxon>
    </lineage>
</organism>
<keyword evidence="1" id="KW-0732">Signal</keyword>
<dbReference type="PANTHER" id="PTHR35038:SF6">
    <property type="entry name" value="SURFACE LOCALIZED DECAHEME CYTOCHROME C LIPOPROTEIN"/>
    <property type="match status" value="1"/>
</dbReference>
<comment type="caution">
    <text evidence="3">The sequence shown here is derived from an EMBL/GenBank/DDBJ whole genome shotgun (WGS) entry which is preliminary data.</text>
</comment>
<dbReference type="PANTHER" id="PTHR35038">
    <property type="entry name" value="DISSIMILATORY SULFITE REDUCTASE SIRA"/>
    <property type="match status" value="1"/>
</dbReference>
<dbReference type="SUPFAM" id="SSF48695">
    <property type="entry name" value="Multiheme cytochromes"/>
    <property type="match status" value="3"/>
</dbReference>
<dbReference type="InterPro" id="IPR051829">
    <property type="entry name" value="Multiheme_Cytochr_ET"/>
</dbReference>
<name>A0A8J7S7Z5_9BACT</name>
<gene>
    <name evidence="3" type="ORF">JFN93_21675</name>
</gene>
<feature type="domain" description="Outer membrane cytochrome MtrC/MtrF-like" evidence="2">
    <location>
        <begin position="406"/>
        <end position="491"/>
    </location>
</feature>
<evidence type="ECO:0000256" key="1">
    <source>
        <dbReference type="ARBA" id="ARBA00022729"/>
    </source>
</evidence>
<sequence>MSAQTVLDGPIYRSYTTAADIPVTVKAGDGYTIRYLVINGDLSNPVYPDRSKGQDTNWTYTLPGSYDNKDLAATFLPKAISVTAAIDSGTATPSSIGNVTYGYKLASPVTFNFIPSKGGEITNVANVPSDPLVTTSGFSRGADKPVWVKFSPGYVFVSDINLAATVVNTTPRLNAILAQNALPTDLVQLSASGKYLPADAVFTWNYVSGPANTPKTVYENGKLKGYSVDPGPALPGFPQVGTASFIAPSVPGQYKFLLTVSSPTTPAFNLNSVATVNVFASKVSTARNQCQFCHSANRIGPQTPNGPDTLYLNWSSSMHKVNNVMCANCHVGSSTAGHMGTLIGGQVNERTFSYTNGSGSFCLNGTCHNTTAKPFVTHKTVGITCAYCHYSGEIHNINANFADDMSNAVCLNCHSSANAPHYFTWLSLKNDCLKCHNTSWMPHTDVKAAFFKGVVPPAHFNGYTSYVNPNYAAAYVTPTTACSNCHVAGNPDPASADSQYYQYRMDWSGSAHGDVKGAAWLNSATHNWKASGQAGVDVSQAGNPTDCQRCHTAKGYALYNISSSIAPIDASKPIYSEPLTCNGCHNPDFSVRSISARTAYYNYSSQTTGKLLVSRTFPDSGFSNVCLGCHMGRQAGATINAMAGAAAAKGGATADAFWGNVSFVNSHYLAAGGEVFRTIGYEFAGQTYSNAVDHSLVNNGSDGPCVTCHMQTKNAVTHSHTLSPSVANYAVCQNCHGSSFNDAFVQAKSADFQAALQALGNALTQKGFVPNLVNGQLAYPYFAAKNWGDRNTGPNNMGAAFNYNQLMHDPGAFAHNPTYVKRLVRDSIDYLMNGSVNRSRDLTSTVAALLSSDPTGVSAQNAALFLLDSSNGSSACATCHSSTTDPVHNDPIVSTYNNSKHASVAGGASCGDCHLPTGTTSMAHPPQFKMYSSASFIAVNCYNCHTTVDPTFNKTTHAWPSQGLCMNCHNPHNPWPPSMNIYPHFSSYSTAQYIMMNSQNAKNGNACQDCHYQASAPNTFTVFSANRQWAKSSHGDPKGTGYVGPGPVTEASLEANDFKFLGTAAAPVSMAASTNPATAAAKDCARCHTSTGFINFVTPTNPNDPTTALKNMAAWGTAGDRSREMVSCPTCHTPAPFSDTFSRRPVGLSFNNGVNDIATVVAYFNYSSKATKLIKRSKTIYDPGNSNYVGPGDSNICIACHAGRAAGDLIKTTVTSCTNSPTIACRLGNGNQTQGATNNAANTDPAFWSNVDFIDPHRGTTVNMMYPDNLRPAYEYGKSATANTYHLNIGYDNPDAPQGPCVGCHMASINKKHSFSPISTASNGSIGGLTTDLCLGCHGPTGQNNGFDFGANLSTLQAKKTGYFAALSFIKAQLAAKNIFYNPNAAPYFFTTSVAAQQTYANRVTNWYFFDTTLGKAFQGADLMGAAFNLRLLDSDNGWVHNGVYSKRILFDTIDYLDDGVANSVYTTLTTSSLTDATTRLNAQVYIFGSTTNQTRP</sequence>
<dbReference type="RefSeq" id="WP_199386294.1">
    <property type="nucleotide sequence ID" value="NZ_JAEMHM010000022.1"/>
</dbReference>
<dbReference type="GO" id="GO:0016491">
    <property type="term" value="F:oxidoreductase activity"/>
    <property type="evidence" value="ECO:0007669"/>
    <property type="project" value="TreeGrafter"/>
</dbReference>
<evidence type="ECO:0000259" key="2">
    <source>
        <dbReference type="Pfam" id="PF22113"/>
    </source>
</evidence>
<reference evidence="3" key="1">
    <citation type="submission" date="2020-12" db="EMBL/GenBank/DDBJ databases">
        <title>Geomonas sp. Red875, isolated from river sediment.</title>
        <authorList>
            <person name="Xu Z."/>
            <person name="Zhang Z."/>
            <person name="Masuda Y."/>
            <person name="Itoh H."/>
            <person name="Senoo K."/>
        </authorList>
    </citation>
    <scope>NUCLEOTIDE SEQUENCE</scope>
    <source>
        <strain evidence="3">Red875</strain>
    </source>
</reference>
<proteinExistence type="predicted"/>
<evidence type="ECO:0000313" key="3">
    <source>
        <dbReference type="EMBL" id="MBJ6727331.1"/>
    </source>
</evidence>
<evidence type="ECO:0000313" key="4">
    <source>
        <dbReference type="Proteomes" id="UP000636888"/>
    </source>
</evidence>
<accession>A0A8J7S7Z5</accession>
<dbReference type="Pfam" id="PF22113">
    <property type="entry name" value="Mtrc-MtrF_II-IV_dom"/>
    <property type="match status" value="1"/>
</dbReference>
<protein>
    <recommendedName>
        <fullName evidence="2">Outer membrane cytochrome MtrC/MtrF-like domain-containing protein</fullName>
    </recommendedName>
</protein>
<dbReference type="Gene3D" id="1.10.1130.10">
    <property type="entry name" value="Flavocytochrome C3, Chain A"/>
    <property type="match status" value="2"/>
</dbReference>
<dbReference type="Gene3D" id="1.10.780.10">
    <property type="entry name" value="Hydroxylamine Oxidoreductase, Chain A, domain 1"/>
    <property type="match status" value="1"/>
</dbReference>
<keyword evidence="4" id="KW-1185">Reference proteome</keyword>
<dbReference type="Proteomes" id="UP000636888">
    <property type="component" value="Unassembled WGS sequence"/>
</dbReference>
<dbReference type="InterPro" id="IPR054337">
    <property type="entry name" value="Mtrc-MtrF-like_dom_II/IV"/>
</dbReference>
<dbReference type="Gene3D" id="3.90.10.10">
    <property type="entry name" value="Cytochrome C3"/>
    <property type="match status" value="1"/>
</dbReference>